<gene>
    <name evidence="3" type="ORF">D8M03_16075</name>
</gene>
<dbReference type="Gene3D" id="1.10.10.10">
    <property type="entry name" value="Winged helix-like DNA-binding domain superfamily/Winged helix DNA-binding domain"/>
    <property type="match status" value="2"/>
</dbReference>
<dbReference type="Pfam" id="PF01051">
    <property type="entry name" value="Rep3_N"/>
    <property type="match status" value="1"/>
</dbReference>
<evidence type="ECO:0000313" key="4">
    <source>
        <dbReference type="Proteomes" id="UP000272238"/>
    </source>
</evidence>
<protein>
    <submittedName>
        <fullName evidence="3">RepB family plasmid replication initiator protein</fullName>
    </submittedName>
</protein>
<comment type="similarity">
    <text evidence="1">Belongs to the initiator RepB protein family.</text>
</comment>
<evidence type="ECO:0000313" key="3">
    <source>
        <dbReference type="EMBL" id="RKQ13450.1"/>
    </source>
</evidence>
<name>A0A494YTM6_9BACL</name>
<dbReference type="OrthoDB" id="2156930at2"/>
<evidence type="ECO:0000256" key="1">
    <source>
        <dbReference type="ARBA" id="ARBA00038283"/>
    </source>
</evidence>
<dbReference type="InterPro" id="IPR036390">
    <property type="entry name" value="WH_DNA-bd_sf"/>
</dbReference>
<dbReference type="RefSeq" id="WP_121215813.1">
    <property type="nucleotide sequence ID" value="NZ_RBZN01000063.1"/>
</dbReference>
<sequence>MVRKNEKTQLINYESSIVKSNEISLAKLNHGLTLNQMQLLAYAIYCTQQNGNTIFRKVEFENKFNIEKYQTIHARDDSEKLIGLKVSTEDLANEKFKFWNVFMSMEYEEGTFRFEWNPKMIPHILDLKEKYITTDLTITSKFKSSFSWILYDYLKAHYGYWHKPISKGALIRLFGVENKKTYQNTAQFKRGVLDVAIKEINKYTELQVSYKEIKTGRAITGFDLHWSNGSTQASATKKQILELKAIVDVVFEDVFRYVNLKSDEARERAINLVKELEEYSLYTSGPICITKDRADFLLMKSNEILRELEILKGQDNNKVPLYNWLEERE</sequence>
<dbReference type="Proteomes" id="UP000272238">
    <property type="component" value="Unassembled WGS sequence"/>
</dbReference>
<accession>A0A494YTM6</accession>
<proteinExistence type="inferred from homology"/>
<dbReference type="InterPro" id="IPR000525">
    <property type="entry name" value="Initiator_Rep_WH1"/>
</dbReference>
<dbReference type="GO" id="GO:0003887">
    <property type="term" value="F:DNA-directed DNA polymerase activity"/>
    <property type="evidence" value="ECO:0007669"/>
    <property type="project" value="InterPro"/>
</dbReference>
<feature type="domain" description="Initiator Rep protein WH1" evidence="2">
    <location>
        <begin position="17"/>
        <end position="155"/>
    </location>
</feature>
<dbReference type="Pfam" id="PF21205">
    <property type="entry name" value="Rep3_C"/>
    <property type="match status" value="1"/>
</dbReference>
<reference evidence="3 4" key="1">
    <citation type="journal article" date="2016" name="Antonie Van Leeuwenhoek">
        <title>Lysinibacillus endophyticus sp. nov., an indole-3-acetic acid producing endophytic bacterium isolated from corn root (Zea mays cv. Xinken-5).</title>
        <authorList>
            <person name="Yu J."/>
            <person name="Guan X."/>
            <person name="Liu C."/>
            <person name="Xiang W."/>
            <person name="Yu Z."/>
            <person name="Liu X."/>
            <person name="Wang G."/>
        </authorList>
    </citation>
    <scope>NUCLEOTIDE SEQUENCE [LARGE SCALE GENOMIC DNA]</scope>
    <source>
        <strain evidence="3 4">DSM 100506</strain>
    </source>
</reference>
<evidence type="ECO:0000259" key="2">
    <source>
        <dbReference type="Pfam" id="PF01051"/>
    </source>
</evidence>
<dbReference type="AlphaFoldDB" id="A0A494YTM6"/>
<dbReference type="EMBL" id="RBZN01000063">
    <property type="protein sequence ID" value="RKQ13450.1"/>
    <property type="molecule type" value="Genomic_DNA"/>
</dbReference>
<dbReference type="SUPFAM" id="SSF46785">
    <property type="entry name" value="Winged helix' DNA-binding domain"/>
    <property type="match status" value="2"/>
</dbReference>
<comment type="caution">
    <text evidence="3">The sequence shown here is derived from an EMBL/GenBank/DDBJ whole genome shotgun (WGS) entry which is preliminary data.</text>
</comment>
<keyword evidence="4" id="KW-1185">Reference proteome</keyword>
<dbReference type="InterPro" id="IPR036388">
    <property type="entry name" value="WH-like_DNA-bd_sf"/>
</dbReference>
<dbReference type="GO" id="GO:0006270">
    <property type="term" value="P:DNA replication initiation"/>
    <property type="evidence" value="ECO:0007669"/>
    <property type="project" value="InterPro"/>
</dbReference>
<organism evidence="3 4">
    <name type="scientific">Ureibacillus endophyticus</name>
    <dbReference type="NCBI Taxonomy" id="1978490"/>
    <lineage>
        <taxon>Bacteria</taxon>
        <taxon>Bacillati</taxon>
        <taxon>Bacillota</taxon>
        <taxon>Bacilli</taxon>
        <taxon>Bacillales</taxon>
        <taxon>Caryophanaceae</taxon>
        <taxon>Ureibacillus</taxon>
    </lineage>
</organism>